<keyword evidence="3" id="KW-0804">Transcription</keyword>
<dbReference type="Pfam" id="PF13305">
    <property type="entry name" value="TetR_C_33"/>
    <property type="match status" value="1"/>
</dbReference>
<dbReference type="InterPro" id="IPR009057">
    <property type="entry name" value="Homeodomain-like_sf"/>
</dbReference>
<sequence>MSASGVRARVRAEMTEEIKTVARRHLASDGANLSLRAVARDVGMASSAVYRYFASRDDLLTALIIEAYDSVGSAAEAAMAKPADTDADRLLVLSHAVRDWALADPHQWALIYGSPVPGYQAPQDTIGPATRVIFAIAKIVQEAFTAGRVVPVPEPTGRYAEELAAVAEQFGPGTPPRLVGSAMSAYFQLNGAVSAELFGQLNQTVEDDRRGFFEFQMRGAVAFIGLT</sequence>
<dbReference type="SUPFAM" id="SSF46689">
    <property type="entry name" value="Homeodomain-like"/>
    <property type="match status" value="1"/>
</dbReference>
<keyword evidence="1" id="KW-0805">Transcription regulation</keyword>
<evidence type="ECO:0000313" key="7">
    <source>
        <dbReference type="Proteomes" id="UP000598174"/>
    </source>
</evidence>
<accession>A0A919J0D3</accession>
<evidence type="ECO:0000259" key="5">
    <source>
        <dbReference type="PROSITE" id="PS50977"/>
    </source>
</evidence>
<dbReference type="SUPFAM" id="SSF48498">
    <property type="entry name" value="Tetracyclin repressor-like, C-terminal domain"/>
    <property type="match status" value="1"/>
</dbReference>
<keyword evidence="7" id="KW-1185">Reference proteome</keyword>
<feature type="domain" description="HTH tetR-type" evidence="5">
    <location>
        <begin position="12"/>
        <end position="71"/>
    </location>
</feature>
<dbReference type="Proteomes" id="UP000598174">
    <property type="component" value="Unassembled WGS sequence"/>
</dbReference>
<organism evidence="6 7">
    <name type="scientific">Paractinoplanes ferrugineus</name>
    <dbReference type="NCBI Taxonomy" id="113564"/>
    <lineage>
        <taxon>Bacteria</taxon>
        <taxon>Bacillati</taxon>
        <taxon>Actinomycetota</taxon>
        <taxon>Actinomycetes</taxon>
        <taxon>Micromonosporales</taxon>
        <taxon>Micromonosporaceae</taxon>
        <taxon>Paractinoplanes</taxon>
    </lineage>
</organism>
<evidence type="ECO:0000256" key="3">
    <source>
        <dbReference type="ARBA" id="ARBA00023163"/>
    </source>
</evidence>
<dbReference type="GO" id="GO:0003677">
    <property type="term" value="F:DNA binding"/>
    <property type="evidence" value="ECO:0007669"/>
    <property type="project" value="UniProtKB-UniRule"/>
</dbReference>
<keyword evidence="2 4" id="KW-0238">DNA-binding</keyword>
<comment type="caution">
    <text evidence="6">The sequence shown here is derived from an EMBL/GenBank/DDBJ whole genome shotgun (WGS) entry which is preliminary data.</text>
</comment>
<dbReference type="EMBL" id="BOMM01000014">
    <property type="protein sequence ID" value="GIE10089.1"/>
    <property type="molecule type" value="Genomic_DNA"/>
</dbReference>
<dbReference type="Pfam" id="PF00440">
    <property type="entry name" value="TetR_N"/>
    <property type="match status" value="1"/>
</dbReference>
<dbReference type="InterPro" id="IPR036271">
    <property type="entry name" value="Tet_transcr_reg_TetR-rel_C_sf"/>
</dbReference>
<dbReference type="PROSITE" id="PS50977">
    <property type="entry name" value="HTH_TETR_2"/>
    <property type="match status" value="1"/>
</dbReference>
<feature type="DNA-binding region" description="H-T-H motif" evidence="4">
    <location>
        <begin position="34"/>
        <end position="53"/>
    </location>
</feature>
<dbReference type="InterPro" id="IPR001647">
    <property type="entry name" value="HTH_TetR"/>
</dbReference>
<gene>
    <name evidence="6" type="ORF">Afe05nite_19290</name>
</gene>
<proteinExistence type="predicted"/>
<evidence type="ECO:0000256" key="2">
    <source>
        <dbReference type="ARBA" id="ARBA00023125"/>
    </source>
</evidence>
<name>A0A919J0D3_9ACTN</name>
<evidence type="ECO:0000256" key="4">
    <source>
        <dbReference type="PROSITE-ProRule" id="PRU00335"/>
    </source>
</evidence>
<dbReference type="Gene3D" id="1.10.357.10">
    <property type="entry name" value="Tetracycline Repressor, domain 2"/>
    <property type="match status" value="1"/>
</dbReference>
<evidence type="ECO:0000256" key="1">
    <source>
        <dbReference type="ARBA" id="ARBA00023015"/>
    </source>
</evidence>
<evidence type="ECO:0000313" key="6">
    <source>
        <dbReference type="EMBL" id="GIE10089.1"/>
    </source>
</evidence>
<dbReference type="AlphaFoldDB" id="A0A919J0D3"/>
<dbReference type="InterPro" id="IPR025996">
    <property type="entry name" value="MT1864/Rv1816-like_C"/>
</dbReference>
<dbReference type="RefSeq" id="WP_203816666.1">
    <property type="nucleotide sequence ID" value="NZ_BAAABP010000007.1"/>
</dbReference>
<reference evidence="6" key="1">
    <citation type="submission" date="2021-01" db="EMBL/GenBank/DDBJ databases">
        <title>Whole genome shotgun sequence of Actinoplanes ferrugineus NBRC 15555.</title>
        <authorList>
            <person name="Komaki H."/>
            <person name="Tamura T."/>
        </authorList>
    </citation>
    <scope>NUCLEOTIDE SEQUENCE</scope>
    <source>
        <strain evidence="6">NBRC 15555</strain>
    </source>
</reference>
<protein>
    <submittedName>
        <fullName evidence="6">TetR family transcriptional regulator</fullName>
    </submittedName>
</protein>